<feature type="transmembrane region" description="Helical" evidence="1">
    <location>
        <begin position="349"/>
        <end position="367"/>
    </location>
</feature>
<evidence type="ECO:0000313" key="2">
    <source>
        <dbReference type="EMBL" id="GLB51792.1"/>
    </source>
</evidence>
<dbReference type="Gene3D" id="2.60.120.260">
    <property type="entry name" value="Galactose-binding domain-like"/>
    <property type="match status" value="1"/>
</dbReference>
<dbReference type="InterPro" id="IPR025060">
    <property type="entry name" value="DUF3999"/>
</dbReference>
<keyword evidence="1" id="KW-0472">Membrane</keyword>
<reference evidence="2" key="1">
    <citation type="submission" date="2022-07" db="EMBL/GenBank/DDBJ databases">
        <title>Taxonomy of Novel Oxalotrophic and Methylotrophic Bacteria.</title>
        <authorList>
            <person name="Sahin N."/>
            <person name="Tani A."/>
        </authorList>
    </citation>
    <scope>NUCLEOTIDE SEQUENCE</scope>
    <source>
        <strain evidence="2">AM327</strain>
    </source>
</reference>
<keyword evidence="1" id="KW-0812">Transmembrane</keyword>
<keyword evidence="1" id="KW-1133">Transmembrane helix</keyword>
<name>A0A9W6B5P3_9FLAO</name>
<dbReference type="AlphaFoldDB" id="A0A9W6B5P3"/>
<comment type="caution">
    <text evidence="2">The sequence shown here is derived from an EMBL/GenBank/DDBJ whole genome shotgun (WGS) entry which is preliminary data.</text>
</comment>
<sequence>MWHRFTLPDAVYGKAKEHLSDIRVFAVTENDTIEAPYILQQNTQKTIHEKVPFHIINITKGSNGFYYTFELENQQLVNNIDLTFNNQNFDWKITLEGSNDQQEWFQILDDYRILSIHNKHTHYSFTNLNFADSKFKFLRLLVRTKDKAELISSSITCSRLEKGTYKNYPLKNLKVQQLPKFKTTHIDIELPMQVPVSKLNPIVSNHFDYYRPVSILKVVDSIKLDSIWSYKTDYISTKSTLSSLDTTKFEFNSTTGNKFQLIIKNYDNEPLTIENVQVESSPYELIVRCTKDATYYLAYGNKNASHPNYDITRFKEKIPEALEILKVEKELKIGSKEDKKPEKDFFNTYWLWGIMVLIILILGFFTFKMLQEK</sequence>
<keyword evidence="3" id="KW-1185">Reference proteome</keyword>
<organism evidence="2 3">
    <name type="scientific">Neptunitalea chrysea</name>
    <dbReference type="NCBI Taxonomy" id="1647581"/>
    <lineage>
        <taxon>Bacteria</taxon>
        <taxon>Pseudomonadati</taxon>
        <taxon>Bacteroidota</taxon>
        <taxon>Flavobacteriia</taxon>
        <taxon>Flavobacteriales</taxon>
        <taxon>Flavobacteriaceae</taxon>
        <taxon>Neptunitalea</taxon>
    </lineage>
</organism>
<gene>
    <name evidence="2" type="ORF">NBRC110019_08310</name>
</gene>
<protein>
    <recommendedName>
        <fullName evidence="4">DUF3999 domain-containing protein</fullName>
    </recommendedName>
</protein>
<accession>A0A9W6B5P3</accession>
<proteinExistence type="predicted"/>
<dbReference type="EMBL" id="BRVP01000004">
    <property type="protein sequence ID" value="GLB51792.1"/>
    <property type="molecule type" value="Genomic_DNA"/>
</dbReference>
<dbReference type="Pfam" id="PF13163">
    <property type="entry name" value="DUF3999"/>
    <property type="match status" value="1"/>
</dbReference>
<evidence type="ECO:0000313" key="3">
    <source>
        <dbReference type="Proteomes" id="UP001143545"/>
    </source>
</evidence>
<dbReference type="Proteomes" id="UP001143545">
    <property type="component" value="Unassembled WGS sequence"/>
</dbReference>
<evidence type="ECO:0000256" key="1">
    <source>
        <dbReference type="SAM" id="Phobius"/>
    </source>
</evidence>
<evidence type="ECO:0008006" key="4">
    <source>
        <dbReference type="Google" id="ProtNLM"/>
    </source>
</evidence>